<proteinExistence type="predicted"/>
<dbReference type="AlphaFoldDB" id="A0A933SFE9"/>
<comment type="caution">
    <text evidence="3">The sequence shown here is derived from an EMBL/GenBank/DDBJ whole genome shotgun (WGS) entry which is preliminary data.</text>
</comment>
<sequence>MSATEPIMTGPARPSRAVLHLSLAAIVASWAWQVFLHPGGGALPADFGAFVLKIARSKAIVLAVIVVLLRLGGEGPGSVGLAREGAWRRIGIGLAIGLPMFVLFNVVLDSALAAVFPKPPQTGPSVMTFFRDPRHLFAWLPISVLAGGFVEELQRVFVLTRFEKRFGRPGLVFAIAASSAVFGHGHLYQGVGTAIGTGLAGVAWSLLYLRRRSALEPMAAHACADVLAVIAATLIAARAALNAKRPLPMFRERPSLRAAQNLD</sequence>
<feature type="transmembrane region" description="Helical" evidence="1">
    <location>
        <begin position="221"/>
        <end position="241"/>
    </location>
</feature>
<keyword evidence="3" id="KW-0645">Protease</keyword>
<keyword evidence="1" id="KW-0472">Membrane</keyword>
<feature type="transmembrane region" description="Helical" evidence="1">
    <location>
        <begin position="90"/>
        <end position="116"/>
    </location>
</feature>
<evidence type="ECO:0000313" key="4">
    <source>
        <dbReference type="Proteomes" id="UP000696931"/>
    </source>
</evidence>
<keyword evidence="1" id="KW-0812">Transmembrane</keyword>
<gene>
    <name evidence="3" type="ORF">HZA61_14765</name>
</gene>
<dbReference type="EMBL" id="JACRIW010000108">
    <property type="protein sequence ID" value="MBI5170748.1"/>
    <property type="molecule type" value="Genomic_DNA"/>
</dbReference>
<dbReference type="InterPro" id="IPR003675">
    <property type="entry name" value="Rce1/LyrA-like_dom"/>
</dbReference>
<accession>A0A933SFE9</accession>
<keyword evidence="3" id="KW-0482">Metalloprotease</keyword>
<reference evidence="3" key="1">
    <citation type="submission" date="2020-07" db="EMBL/GenBank/DDBJ databases">
        <title>Huge and variable diversity of episymbiotic CPR bacteria and DPANN archaea in groundwater ecosystems.</title>
        <authorList>
            <person name="He C.Y."/>
            <person name="Keren R."/>
            <person name="Whittaker M."/>
            <person name="Farag I.F."/>
            <person name="Doudna J."/>
            <person name="Cate J.H.D."/>
            <person name="Banfield J.F."/>
        </authorList>
    </citation>
    <scope>NUCLEOTIDE SEQUENCE</scope>
    <source>
        <strain evidence="3">NC_groundwater_1813_Pr3_B-0.1um_71_17</strain>
    </source>
</reference>
<feature type="domain" description="CAAX prenyl protease 2/Lysostaphin resistance protein A-like" evidence="2">
    <location>
        <begin position="135"/>
        <end position="226"/>
    </location>
</feature>
<feature type="transmembrane region" description="Helical" evidence="1">
    <location>
        <begin position="191"/>
        <end position="209"/>
    </location>
</feature>
<dbReference type="GO" id="GO:0008237">
    <property type="term" value="F:metallopeptidase activity"/>
    <property type="evidence" value="ECO:0007669"/>
    <property type="project" value="UniProtKB-KW"/>
</dbReference>
<name>A0A933SFE9_UNCEI</name>
<dbReference type="Proteomes" id="UP000696931">
    <property type="component" value="Unassembled WGS sequence"/>
</dbReference>
<feature type="transmembrane region" description="Helical" evidence="1">
    <location>
        <begin position="166"/>
        <end position="185"/>
    </location>
</feature>
<keyword evidence="1" id="KW-1133">Transmembrane helix</keyword>
<evidence type="ECO:0000259" key="2">
    <source>
        <dbReference type="Pfam" id="PF02517"/>
    </source>
</evidence>
<evidence type="ECO:0000256" key="1">
    <source>
        <dbReference type="SAM" id="Phobius"/>
    </source>
</evidence>
<protein>
    <submittedName>
        <fullName evidence="3">CPBP family intramembrane metalloprotease</fullName>
    </submittedName>
</protein>
<feature type="transmembrane region" description="Helical" evidence="1">
    <location>
        <begin position="136"/>
        <end position="154"/>
    </location>
</feature>
<dbReference type="Pfam" id="PF02517">
    <property type="entry name" value="Rce1-like"/>
    <property type="match status" value="1"/>
</dbReference>
<keyword evidence="3" id="KW-0378">Hydrolase</keyword>
<dbReference type="GO" id="GO:0080120">
    <property type="term" value="P:CAAX-box protein maturation"/>
    <property type="evidence" value="ECO:0007669"/>
    <property type="project" value="UniProtKB-ARBA"/>
</dbReference>
<organism evidence="3 4">
    <name type="scientific">Eiseniibacteriota bacterium</name>
    <dbReference type="NCBI Taxonomy" id="2212470"/>
    <lineage>
        <taxon>Bacteria</taxon>
        <taxon>Candidatus Eiseniibacteriota</taxon>
    </lineage>
</organism>
<evidence type="ECO:0000313" key="3">
    <source>
        <dbReference type="EMBL" id="MBI5170748.1"/>
    </source>
</evidence>
<dbReference type="GO" id="GO:0004175">
    <property type="term" value="F:endopeptidase activity"/>
    <property type="evidence" value="ECO:0007669"/>
    <property type="project" value="UniProtKB-ARBA"/>
</dbReference>